<gene>
    <name evidence="2" type="ORF">GETHOR_14380</name>
</gene>
<dbReference type="PANTHER" id="PTHR30531">
    <property type="entry name" value="FLAGELLAR BIOSYNTHETIC PROTEIN FLHB"/>
    <property type="match status" value="1"/>
</dbReference>
<dbReference type="EMBL" id="AP027079">
    <property type="protein sequence ID" value="BDU69337.1"/>
    <property type="molecule type" value="Genomic_DNA"/>
</dbReference>
<comment type="similarity">
    <text evidence="1">Belongs to the type III secretion exporter family.</text>
</comment>
<sequence>MARPAARPGSSRPRAAALRYRPEAPFQDAAPRLVAKGQGLLAERILELAKQHGVMVSKDPDLLAALEPLDLDRLIPPELFQAVAVLLAALYRANKSLAPPPS</sequence>
<proteinExistence type="inferred from homology"/>
<protein>
    <submittedName>
        <fullName evidence="2">Export system protein</fullName>
    </submittedName>
</protein>
<evidence type="ECO:0000256" key="1">
    <source>
        <dbReference type="ARBA" id="ARBA00010690"/>
    </source>
</evidence>
<dbReference type="Proteomes" id="UP001242010">
    <property type="component" value="Chromosome"/>
</dbReference>
<evidence type="ECO:0000313" key="2">
    <source>
        <dbReference type="EMBL" id="BDU69337.1"/>
    </source>
</evidence>
<dbReference type="SUPFAM" id="SSF160544">
    <property type="entry name" value="EscU C-terminal domain-like"/>
    <property type="match status" value="1"/>
</dbReference>
<reference evidence="3" key="1">
    <citation type="journal article" date="2023" name="Int. J. Syst. Evol. Microbiol.">
        <title>Mesoterricola silvestris gen. nov., sp. nov., Mesoterricola sediminis sp. nov., Geothrix oryzae sp. nov., Geothrix edaphica sp. nov., Geothrix rubra sp. nov., and Geothrix limicola sp. nov., six novel members of Acidobacteriota isolated from soils.</title>
        <authorList>
            <person name="Itoh H."/>
            <person name="Sugisawa Y."/>
            <person name="Mise K."/>
            <person name="Xu Z."/>
            <person name="Kuniyasu M."/>
            <person name="Ushijima N."/>
            <person name="Kawano K."/>
            <person name="Kobayashi E."/>
            <person name="Shiratori Y."/>
            <person name="Masuda Y."/>
            <person name="Senoo K."/>
        </authorList>
    </citation>
    <scope>NUCLEOTIDE SEQUENCE [LARGE SCALE GENOMIC DNA]</scope>
    <source>
        <strain evidence="3">Red222</strain>
    </source>
</reference>
<accession>A0ABN6UYV9</accession>
<dbReference type="Gene3D" id="3.40.1690.10">
    <property type="entry name" value="secretion proteins EscU"/>
    <property type="match status" value="1"/>
</dbReference>
<name>A0ABN6UYV9_9BACT</name>
<dbReference type="InterPro" id="IPR029025">
    <property type="entry name" value="T3SS_substrate_exporter_C"/>
</dbReference>
<keyword evidence="3" id="KW-1185">Reference proteome</keyword>
<organism evidence="2 3">
    <name type="scientific">Geothrix oryzae</name>
    <dbReference type="NCBI Taxonomy" id="2927975"/>
    <lineage>
        <taxon>Bacteria</taxon>
        <taxon>Pseudomonadati</taxon>
        <taxon>Acidobacteriota</taxon>
        <taxon>Holophagae</taxon>
        <taxon>Holophagales</taxon>
        <taxon>Holophagaceae</taxon>
        <taxon>Geothrix</taxon>
    </lineage>
</organism>
<dbReference type="PANTHER" id="PTHR30531:SF12">
    <property type="entry name" value="FLAGELLAR BIOSYNTHETIC PROTEIN FLHB"/>
    <property type="match status" value="1"/>
</dbReference>
<dbReference type="Pfam" id="PF01312">
    <property type="entry name" value="Bac_export_2"/>
    <property type="match status" value="1"/>
</dbReference>
<evidence type="ECO:0000313" key="3">
    <source>
        <dbReference type="Proteomes" id="UP001242010"/>
    </source>
</evidence>
<dbReference type="InterPro" id="IPR006135">
    <property type="entry name" value="T3SS_substrate_exporter"/>
</dbReference>
<dbReference type="RefSeq" id="WP_286355977.1">
    <property type="nucleotide sequence ID" value="NZ_AP027079.1"/>
</dbReference>